<sequence length="99" mass="11384">SVSKSPHAEKRMAEYLEAETLGKHHKSCSKFYSGCEYSLFTNNGQTGLEDLKQTEGEEEEESLETSEAIEDPLLWTDEDESSDEYINNHIEEEKNMNMM</sequence>
<feature type="compositionally biased region" description="Acidic residues" evidence="1">
    <location>
        <begin position="56"/>
        <end position="82"/>
    </location>
</feature>
<gene>
    <name evidence="2" type="ORF">MNOR_LOCUS25666</name>
</gene>
<evidence type="ECO:0000256" key="1">
    <source>
        <dbReference type="SAM" id="MobiDB-lite"/>
    </source>
</evidence>
<organism evidence="2 3">
    <name type="scientific">Meganyctiphanes norvegica</name>
    <name type="common">Northern krill</name>
    <name type="synonym">Thysanopoda norvegica</name>
    <dbReference type="NCBI Taxonomy" id="48144"/>
    <lineage>
        <taxon>Eukaryota</taxon>
        <taxon>Metazoa</taxon>
        <taxon>Ecdysozoa</taxon>
        <taxon>Arthropoda</taxon>
        <taxon>Crustacea</taxon>
        <taxon>Multicrustacea</taxon>
        <taxon>Malacostraca</taxon>
        <taxon>Eumalacostraca</taxon>
        <taxon>Eucarida</taxon>
        <taxon>Euphausiacea</taxon>
        <taxon>Euphausiidae</taxon>
        <taxon>Meganyctiphanes</taxon>
    </lineage>
</organism>
<protein>
    <submittedName>
        <fullName evidence="2">Uncharacterized protein</fullName>
    </submittedName>
</protein>
<keyword evidence="3" id="KW-1185">Reference proteome</keyword>
<proteinExistence type="predicted"/>
<evidence type="ECO:0000313" key="3">
    <source>
        <dbReference type="Proteomes" id="UP001497623"/>
    </source>
</evidence>
<comment type="caution">
    <text evidence="2">The sequence shown here is derived from an EMBL/GenBank/DDBJ whole genome shotgun (WGS) entry which is preliminary data.</text>
</comment>
<dbReference type="EMBL" id="CAXKWB010024769">
    <property type="protein sequence ID" value="CAL4126685.1"/>
    <property type="molecule type" value="Genomic_DNA"/>
</dbReference>
<name>A0AAV2RKZ2_MEGNR</name>
<dbReference type="Proteomes" id="UP001497623">
    <property type="component" value="Unassembled WGS sequence"/>
</dbReference>
<evidence type="ECO:0000313" key="2">
    <source>
        <dbReference type="EMBL" id="CAL4126685.1"/>
    </source>
</evidence>
<dbReference type="AlphaFoldDB" id="A0AAV2RKZ2"/>
<feature type="non-terminal residue" evidence="2">
    <location>
        <position position="1"/>
    </location>
</feature>
<feature type="region of interest" description="Disordered" evidence="1">
    <location>
        <begin position="46"/>
        <end position="82"/>
    </location>
</feature>
<reference evidence="2 3" key="1">
    <citation type="submission" date="2024-05" db="EMBL/GenBank/DDBJ databases">
        <authorList>
            <person name="Wallberg A."/>
        </authorList>
    </citation>
    <scope>NUCLEOTIDE SEQUENCE [LARGE SCALE GENOMIC DNA]</scope>
</reference>
<accession>A0AAV2RKZ2</accession>